<dbReference type="Proteomes" id="UP001204445">
    <property type="component" value="Unassembled WGS sequence"/>
</dbReference>
<dbReference type="EMBL" id="JANUCT010000016">
    <property type="protein sequence ID" value="MCS3904143.1"/>
    <property type="molecule type" value="Genomic_DNA"/>
</dbReference>
<name>A0AAE3HMP3_9GAMM</name>
<accession>A0AAE3HMP3</accession>
<sequence>MSARAKFVRQELAQLAARLVAVDGVNDYLVAKRKAAERMGVNSRQQLPSNQEIEQALTDYQRLFQSESQPALLAEQRRLAARALELFAAYKPRLAGPAADGTAGRHSEVQLHLYADAIEDIAVELIDRQIPYENCERRVRLNAATVNQYPAYRFLAEGHPVVLIVFPLKDRNQSPLSPTDGRTMQRLNLHELRQLLDASQPHDNDA</sequence>
<evidence type="ECO:0000313" key="1">
    <source>
        <dbReference type="EMBL" id="MCS3904143.1"/>
    </source>
</evidence>
<proteinExistence type="predicted"/>
<gene>
    <name evidence="1" type="ORF">J2T55_002176</name>
</gene>
<protein>
    <submittedName>
        <fullName evidence="1">Uncharacterized protein</fullName>
    </submittedName>
</protein>
<dbReference type="AlphaFoldDB" id="A0AAE3HMP3"/>
<dbReference type="RefSeq" id="WP_259056472.1">
    <property type="nucleotide sequence ID" value="NZ_JANUCT010000016.1"/>
</dbReference>
<keyword evidence="2" id="KW-1185">Reference proteome</keyword>
<reference evidence="1" key="1">
    <citation type="submission" date="2022-08" db="EMBL/GenBank/DDBJ databases">
        <title>Genomic Encyclopedia of Type Strains, Phase III (KMG-III): the genomes of soil and plant-associated and newly described type strains.</title>
        <authorList>
            <person name="Whitman W."/>
        </authorList>
    </citation>
    <scope>NUCLEOTIDE SEQUENCE</scope>
    <source>
        <strain evidence="1">HMT 1</strain>
    </source>
</reference>
<comment type="caution">
    <text evidence="1">The sequence shown here is derived from an EMBL/GenBank/DDBJ whole genome shotgun (WGS) entry which is preliminary data.</text>
</comment>
<evidence type="ECO:0000313" key="2">
    <source>
        <dbReference type="Proteomes" id="UP001204445"/>
    </source>
</evidence>
<organism evidence="1 2">
    <name type="scientific">Methylohalomonas lacus</name>
    <dbReference type="NCBI Taxonomy" id="398773"/>
    <lineage>
        <taxon>Bacteria</taxon>
        <taxon>Pseudomonadati</taxon>
        <taxon>Pseudomonadota</taxon>
        <taxon>Gammaproteobacteria</taxon>
        <taxon>Methylohalomonadales</taxon>
        <taxon>Methylohalomonadaceae</taxon>
        <taxon>Methylohalomonas</taxon>
    </lineage>
</organism>